<organism evidence="10 11">
    <name type="scientific">Mesorhizobium argentiipisi</name>
    <dbReference type="NCBI Taxonomy" id="3015175"/>
    <lineage>
        <taxon>Bacteria</taxon>
        <taxon>Pseudomonadati</taxon>
        <taxon>Pseudomonadota</taxon>
        <taxon>Alphaproteobacteria</taxon>
        <taxon>Hyphomicrobiales</taxon>
        <taxon>Phyllobacteriaceae</taxon>
        <taxon>Mesorhizobium</taxon>
    </lineage>
</organism>
<dbReference type="Pfam" id="PF00528">
    <property type="entry name" value="BPD_transp_1"/>
    <property type="match status" value="1"/>
</dbReference>
<comment type="subcellular location">
    <subcellularLocation>
        <location evidence="1 8">Cell membrane</location>
        <topology evidence="1 8">Multi-pass membrane protein</topology>
    </subcellularLocation>
</comment>
<evidence type="ECO:0000256" key="7">
    <source>
        <dbReference type="ARBA" id="ARBA00023136"/>
    </source>
</evidence>
<comment type="similarity">
    <text evidence="2">Belongs to the binding-protein-dependent transport system permease family. CysTW subfamily.</text>
</comment>
<reference evidence="10 11" key="1">
    <citation type="submission" date="2022-12" db="EMBL/GenBank/DDBJ databases">
        <authorList>
            <person name="Muema E."/>
        </authorList>
    </citation>
    <scope>NUCLEOTIDE SEQUENCE [LARGE SCALE GENOMIC DNA]</scope>
    <source>
        <strain evidence="11">1330</strain>
    </source>
</reference>
<feature type="domain" description="ABC transmembrane type-1" evidence="9">
    <location>
        <begin position="66"/>
        <end position="256"/>
    </location>
</feature>
<sequence length="265" mass="29051">MTRIERLTLGILWVVSGLVLLVMYLPAVVVVLMSFFPVQRQTIDWRGFTLVNFEQAFKNTEMISALGNSLTVAFISIIAASTFALAAGYYMVSGERKGRAFLESMIYLPFILPAIITGISLLIMFQEFGVERSLFTVTIGHAIIVLAIIYRMVMVRLNTIPQSQIEASRDLGGTEWQTFRKVIAPQLVPALVTSALLAFTISFDETLVTFFLVGGDATLPIRLLGKMRVGFSPDVNALVTCVLLLTIFLAGIGTVTLRTAEGKGT</sequence>
<keyword evidence="11" id="KW-1185">Reference proteome</keyword>
<accession>A0ABU8K9Z2</accession>
<evidence type="ECO:0000313" key="10">
    <source>
        <dbReference type="EMBL" id="MEI9402539.1"/>
    </source>
</evidence>
<dbReference type="PANTHER" id="PTHR43848:SF2">
    <property type="entry name" value="PUTRESCINE TRANSPORT SYSTEM PERMEASE PROTEIN POTI"/>
    <property type="match status" value="1"/>
</dbReference>
<proteinExistence type="inferred from homology"/>
<evidence type="ECO:0000256" key="6">
    <source>
        <dbReference type="ARBA" id="ARBA00022989"/>
    </source>
</evidence>
<evidence type="ECO:0000256" key="1">
    <source>
        <dbReference type="ARBA" id="ARBA00004651"/>
    </source>
</evidence>
<gene>
    <name evidence="10" type="ORF">O7A05_10255</name>
</gene>
<dbReference type="PANTHER" id="PTHR43848">
    <property type="entry name" value="PUTRESCINE TRANSPORT SYSTEM PERMEASE PROTEIN POTI"/>
    <property type="match status" value="1"/>
</dbReference>
<keyword evidence="3 8" id="KW-0813">Transport</keyword>
<evidence type="ECO:0000256" key="5">
    <source>
        <dbReference type="ARBA" id="ARBA00022692"/>
    </source>
</evidence>
<name>A0ABU8K9Z2_9HYPH</name>
<dbReference type="Gene3D" id="1.10.3720.10">
    <property type="entry name" value="MetI-like"/>
    <property type="match status" value="1"/>
</dbReference>
<dbReference type="RefSeq" id="WP_337092908.1">
    <property type="nucleotide sequence ID" value="NZ_JAPYKO010000005.1"/>
</dbReference>
<dbReference type="PROSITE" id="PS50928">
    <property type="entry name" value="ABC_TM1"/>
    <property type="match status" value="1"/>
</dbReference>
<dbReference type="CDD" id="cd06261">
    <property type="entry name" value="TM_PBP2"/>
    <property type="match status" value="1"/>
</dbReference>
<feature type="transmembrane region" description="Helical" evidence="8">
    <location>
        <begin position="132"/>
        <end position="153"/>
    </location>
</feature>
<evidence type="ECO:0000313" key="11">
    <source>
        <dbReference type="Proteomes" id="UP001366503"/>
    </source>
</evidence>
<feature type="transmembrane region" description="Helical" evidence="8">
    <location>
        <begin position="104"/>
        <end position="126"/>
    </location>
</feature>
<dbReference type="Proteomes" id="UP001366503">
    <property type="component" value="Unassembled WGS sequence"/>
</dbReference>
<keyword evidence="6 8" id="KW-1133">Transmembrane helix</keyword>
<feature type="transmembrane region" description="Helical" evidence="8">
    <location>
        <begin position="12"/>
        <end position="36"/>
    </location>
</feature>
<feature type="transmembrane region" description="Helical" evidence="8">
    <location>
        <begin position="70"/>
        <end position="92"/>
    </location>
</feature>
<feature type="transmembrane region" description="Helical" evidence="8">
    <location>
        <begin position="237"/>
        <end position="257"/>
    </location>
</feature>
<evidence type="ECO:0000256" key="4">
    <source>
        <dbReference type="ARBA" id="ARBA00022475"/>
    </source>
</evidence>
<dbReference type="InterPro" id="IPR000515">
    <property type="entry name" value="MetI-like"/>
</dbReference>
<dbReference type="InterPro" id="IPR035906">
    <property type="entry name" value="MetI-like_sf"/>
</dbReference>
<evidence type="ECO:0000256" key="3">
    <source>
        <dbReference type="ARBA" id="ARBA00022448"/>
    </source>
</evidence>
<dbReference type="EMBL" id="JAPYKO010000005">
    <property type="protein sequence ID" value="MEI9402539.1"/>
    <property type="molecule type" value="Genomic_DNA"/>
</dbReference>
<evidence type="ECO:0000259" key="9">
    <source>
        <dbReference type="PROSITE" id="PS50928"/>
    </source>
</evidence>
<evidence type="ECO:0000256" key="8">
    <source>
        <dbReference type="RuleBase" id="RU363032"/>
    </source>
</evidence>
<comment type="caution">
    <text evidence="10">The sequence shown here is derived from an EMBL/GenBank/DDBJ whole genome shotgun (WGS) entry which is preliminary data.</text>
</comment>
<protein>
    <submittedName>
        <fullName evidence="10">ABC transporter permease</fullName>
    </submittedName>
</protein>
<dbReference type="InterPro" id="IPR051789">
    <property type="entry name" value="Bact_Polyamine_Transport"/>
</dbReference>
<dbReference type="SUPFAM" id="SSF161098">
    <property type="entry name" value="MetI-like"/>
    <property type="match status" value="1"/>
</dbReference>
<keyword evidence="4" id="KW-1003">Cell membrane</keyword>
<keyword evidence="5 8" id="KW-0812">Transmembrane</keyword>
<evidence type="ECO:0000256" key="2">
    <source>
        <dbReference type="ARBA" id="ARBA00007069"/>
    </source>
</evidence>
<keyword evidence="7 8" id="KW-0472">Membrane</keyword>